<protein>
    <submittedName>
        <fullName evidence="3">Uncharacterized protein</fullName>
    </submittedName>
</protein>
<feature type="compositionally biased region" description="Basic and acidic residues" evidence="1">
    <location>
        <begin position="31"/>
        <end position="44"/>
    </location>
</feature>
<gene>
    <name evidence="3" type="ORF">GCM10022295_54570</name>
</gene>
<dbReference type="Proteomes" id="UP001500707">
    <property type="component" value="Unassembled WGS sequence"/>
</dbReference>
<proteinExistence type="predicted"/>
<name>A0ABP6XFY1_9ACTN</name>
<feature type="compositionally biased region" description="Basic and acidic residues" evidence="1">
    <location>
        <begin position="1"/>
        <end position="24"/>
    </location>
</feature>
<keyword evidence="2" id="KW-0812">Transmembrane</keyword>
<organism evidence="3 4">
    <name type="scientific">Streptomyces osmaniensis</name>
    <dbReference type="NCBI Taxonomy" id="593134"/>
    <lineage>
        <taxon>Bacteria</taxon>
        <taxon>Bacillati</taxon>
        <taxon>Actinomycetota</taxon>
        <taxon>Actinomycetes</taxon>
        <taxon>Kitasatosporales</taxon>
        <taxon>Streptomycetaceae</taxon>
        <taxon>Streptomyces</taxon>
    </lineage>
</organism>
<feature type="compositionally biased region" description="Low complexity" evidence="1">
    <location>
        <begin position="45"/>
        <end position="60"/>
    </location>
</feature>
<sequence>MPPHNVRDATAHWGRERTGRHGEDVMSVTAREPRTAKPERDAKEASGAAAEAAEEQAAGAPEERAKAARKPTAEAAAEARSKSSGTAAGARREARESAAEVRGEPGRTPAEASPHTPAATRLFGSRGRHRRPRPRKVLLAAGGLALAAGALSLVRMSPDSGVSGLGATESGPAPAPGTDAEPDRSTNAAATLTPNAPKATPSATSAMGGLGTAPTTDSIAVPTPARTTTAPHGPGGAPAPTPPAAGPGTPTPEPPPTTPRATASAPAPETPGGPPTSPTPTQQPRPDDNSVCIPIIGLCVDPLPLSD</sequence>
<feature type="compositionally biased region" description="Low complexity" evidence="1">
    <location>
        <begin position="222"/>
        <end position="232"/>
    </location>
</feature>
<keyword evidence="4" id="KW-1185">Reference proteome</keyword>
<evidence type="ECO:0000313" key="3">
    <source>
        <dbReference type="EMBL" id="GAA3565462.1"/>
    </source>
</evidence>
<feature type="compositionally biased region" description="Pro residues" evidence="1">
    <location>
        <begin position="268"/>
        <end position="283"/>
    </location>
</feature>
<feature type="compositionally biased region" description="Pro residues" evidence="1">
    <location>
        <begin position="237"/>
        <end position="258"/>
    </location>
</feature>
<evidence type="ECO:0000256" key="1">
    <source>
        <dbReference type="SAM" id="MobiDB-lite"/>
    </source>
</evidence>
<reference evidence="4" key="1">
    <citation type="journal article" date="2019" name="Int. J. Syst. Evol. Microbiol.">
        <title>The Global Catalogue of Microorganisms (GCM) 10K type strain sequencing project: providing services to taxonomists for standard genome sequencing and annotation.</title>
        <authorList>
            <consortium name="The Broad Institute Genomics Platform"/>
            <consortium name="The Broad Institute Genome Sequencing Center for Infectious Disease"/>
            <person name="Wu L."/>
            <person name="Ma J."/>
        </authorList>
    </citation>
    <scope>NUCLEOTIDE SEQUENCE [LARGE SCALE GENOMIC DNA]</scope>
    <source>
        <strain evidence="4">JCM 17656</strain>
    </source>
</reference>
<feature type="region of interest" description="Disordered" evidence="1">
    <location>
        <begin position="157"/>
        <end position="293"/>
    </location>
</feature>
<feature type="compositionally biased region" description="Basic residues" evidence="1">
    <location>
        <begin position="126"/>
        <end position="135"/>
    </location>
</feature>
<dbReference type="EMBL" id="BAABCE010000010">
    <property type="protein sequence ID" value="GAA3565462.1"/>
    <property type="molecule type" value="Genomic_DNA"/>
</dbReference>
<keyword evidence="2" id="KW-0472">Membrane</keyword>
<evidence type="ECO:0000256" key="2">
    <source>
        <dbReference type="SAM" id="Phobius"/>
    </source>
</evidence>
<accession>A0ABP6XFY1</accession>
<dbReference type="PRINTS" id="PR01217">
    <property type="entry name" value="PRICHEXTENSN"/>
</dbReference>
<comment type="caution">
    <text evidence="3">The sequence shown here is derived from an EMBL/GenBank/DDBJ whole genome shotgun (WGS) entry which is preliminary data.</text>
</comment>
<feature type="compositionally biased region" description="Basic and acidic residues" evidence="1">
    <location>
        <begin position="90"/>
        <end position="105"/>
    </location>
</feature>
<feature type="transmembrane region" description="Helical" evidence="2">
    <location>
        <begin position="137"/>
        <end position="154"/>
    </location>
</feature>
<feature type="compositionally biased region" description="Low complexity" evidence="1">
    <location>
        <begin position="186"/>
        <end position="201"/>
    </location>
</feature>
<feature type="region of interest" description="Disordered" evidence="1">
    <location>
        <begin position="1"/>
        <end position="135"/>
    </location>
</feature>
<keyword evidence="2" id="KW-1133">Transmembrane helix</keyword>
<evidence type="ECO:0000313" key="4">
    <source>
        <dbReference type="Proteomes" id="UP001500707"/>
    </source>
</evidence>
<feature type="compositionally biased region" description="Low complexity" evidence="1">
    <location>
        <begin position="73"/>
        <end position="89"/>
    </location>
</feature>